<dbReference type="GO" id="GO:0051301">
    <property type="term" value="P:cell division"/>
    <property type="evidence" value="ECO:0007669"/>
    <property type="project" value="UniProtKB-KW"/>
</dbReference>
<dbReference type="Gene3D" id="6.10.250.2410">
    <property type="match status" value="1"/>
</dbReference>
<evidence type="ECO:0000313" key="5">
    <source>
        <dbReference type="Proteomes" id="UP000198847"/>
    </source>
</evidence>
<dbReference type="GO" id="GO:0005737">
    <property type="term" value="C:cytoplasm"/>
    <property type="evidence" value="ECO:0007669"/>
    <property type="project" value="UniProtKB-SubCell"/>
</dbReference>
<keyword evidence="5" id="KW-1185">Reference proteome</keyword>
<dbReference type="InterPro" id="IPR023093">
    <property type="entry name" value="ScpA-like_C"/>
</dbReference>
<keyword evidence="3" id="KW-0963">Cytoplasm</keyword>
<dbReference type="OrthoDB" id="9811016at2"/>
<evidence type="ECO:0000256" key="1">
    <source>
        <dbReference type="ARBA" id="ARBA00022829"/>
    </source>
</evidence>
<dbReference type="PANTHER" id="PTHR33969">
    <property type="entry name" value="SEGREGATION AND CONDENSATION PROTEIN A"/>
    <property type="match status" value="1"/>
</dbReference>
<dbReference type="Gene3D" id="1.10.10.580">
    <property type="entry name" value="Structural maintenance of chromosome 1. Chain E"/>
    <property type="match status" value="1"/>
</dbReference>
<keyword evidence="3" id="KW-0132">Cell division</keyword>
<proteinExistence type="inferred from homology"/>
<comment type="subcellular location">
    <subcellularLocation>
        <location evidence="3">Cytoplasm</location>
    </subcellularLocation>
    <text evidence="3">Associated with two foci at the outer edges of the nucleoid region in young cells, and at four foci within both cell halves in older cells.</text>
</comment>
<keyword evidence="1 3" id="KW-0159">Chromosome partition</keyword>
<protein>
    <recommendedName>
        <fullName evidence="2 3">Segregation and condensation protein A</fullName>
    </recommendedName>
</protein>
<accession>A0A1H8P2J1</accession>
<name>A0A1H8P2J1_9FIRM</name>
<dbReference type="HAMAP" id="MF_01805">
    <property type="entry name" value="ScpA"/>
    <property type="match status" value="1"/>
</dbReference>
<comment type="function">
    <text evidence="3">Participates in chromosomal partition during cell division. May act via the formation of a condensin-like complex containing Smc and ScpB that pull DNA away from mid-cell into both cell halves.</text>
</comment>
<keyword evidence="3" id="KW-0131">Cell cycle</keyword>
<dbReference type="InterPro" id="IPR003768">
    <property type="entry name" value="ScpA"/>
</dbReference>
<dbReference type="GO" id="GO:0007059">
    <property type="term" value="P:chromosome segregation"/>
    <property type="evidence" value="ECO:0007669"/>
    <property type="project" value="UniProtKB-UniRule"/>
</dbReference>
<dbReference type="AlphaFoldDB" id="A0A1H8P2J1"/>
<comment type="subunit">
    <text evidence="3">Component of a cohesin-like complex composed of ScpA, ScpB and the Smc homodimer, in which ScpA and ScpB bind to the head domain of Smc. The presence of the three proteins is required for the association of the complex with DNA.</text>
</comment>
<gene>
    <name evidence="3" type="primary">scpA</name>
    <name evidence="4" type="ORF">SAMN04490178_101307</name>
</gene>
<comment type="similarity">
    <text evidence="3">Belongs to the ScpA family.</text>
</comment>
<sequence length="248" mass="29019">MSEYKIKLEVFEGPLALLMHLIEKNKIDIYDIPIAVITEQYINYLRDWQEFNIDIASEFLVMAANLLQIKSRMLLPRQPHAAQLEEEEEDPRKALVDRLLEYRKFKQAALELEQKKQERDQYFFRLPQEFSVRYTLPQGLDLDVLITAFAAVWEGTAEDFAVVAREEISVQDKMQDIVNLLHKNRGRLDFKETLIRQGSRAELIAAFLALLELIRLKRVTVRQEKSFAAIYIFLNYDGQVQAQEGDLP</sequence>
<dbReference type="Pfam" id="PF02616">
    <property type="entry name" value="SMC_ScpA"/>
    <property type="match status" value="1"/>
</dbReference>
<evidence type="ECO:0000256" key="2">
    <source>
        <dbReference type="ARBA" id="ARBA00044777"/>
    </source>
</evidence>
<dbReference type="PANTHER" id="PTHR33969:SF2">
    <property type="entry name" value="SEGREGATION AND CONDENSATION PROTEIN A"/>
    <property type="match status" value="1"/>
</dbReference>
<dbReference type="Proteomes" id="UP000198847">
    <property type="component" value="Unassembled WGS sequence"/>
</dbReference>
<dbReference type="GO" id="GO:0006260">
    <property type="term" value="P:DNA replication"/>
    <property type="evidence" value="ECO:0007669"/>
    <property type="project" value="UniProtKB-UniRule"/>
</dbReference>
<evidence type="ECO:0000313" key="4">
    <source>
        <dbReference type="EMBL" id="SEO35828.1"/>
    </source>
</evidence>
<dbReference type="RefSeq" id="WP_091743620.1">
    <property type="nucleotide sequence ID" value="NZ_FODY01000001.1"/>
</dbReference>
<dbReference type="STRING" id="112903.SAMN04490178_101307"/>
<dbReference type="EMBL" id="FODY01000001">
    <property type="protein sequence ID" value="SEO35828.1"/>
    <property type="molecule type" value="Genomic_DNA"/>
</dbReference>
<evidence type="ECO:0000256" key="3">
    <source>
        <dbReference type="HAMAP-Rule" id="MF_01805"/>
    </source>
</evidence>
<organism evidence="4 5">
    <name type="scientific">Propionispora vibrioides</name>
    <dbReference type="NCBI Taxonomy" id="112903"/>
    <lineage>
        <taxon>Bacteria</taxon>
        <taxon>Bacillati</taxon>
        <taxon>Bacillota</taxon>
        <taxon>Negativicutes</taxon>
        <taxon>Selenomonadales</taxon>
        <taxon>Sporomusaceae</taxon>
        <taxon>Propionispora</taxon>
    </lineage>
</organism>
<reference evidence="4 5" key="1">
    <citation type="submission" date="2016-10" db="EMBL/GenBank/DDBJ databases">
        <authorList>
            <person name="de Groot N.N."/>
        </authorList>
    </citation>
    <scope>NUCLEOTIDE SEQUENCE [LARGE SCALE GENOMIC DNA]</scope>
    <source>
        <strain evidence="4 5">DSM 13305</strain>
    </source>
</reference>